<keyword evidence="4" id="KW-1185">Reference proteome</keyword>
<proteinExistence type="predicted"/>
<feature type="compositionally biased region" description="Low complexity" evidence="1">
    <location>
        <begin position="27"/>
        <end position="36"/>
    </location>
</feature>
<evidence type="ECO:0000313" key="4">
    <source>
        <dbReference type="Proteomes" id="UP000008694"/>
    </source>
</evidence>
<dbReference type="SMART" id="SM00256">
    <property type="entry name" value="FBOX"/>
    <property type="match status" value="1"/>
</dbReference>
<feature type="domain" description="F-box" evidence="2">
    <location>
        <begin position="39"/>
        <end position="79"/>
    </location>
</feature>
<protein>
    <recommendedName>
        <fullName evidence="2">F-box domain-containing protein</fullName>
    </recommendedName>
</protein>
<dbReference type="InterPro" id="IPR001810">
    <property type="entry name" value="F-box_dom"/>
</dbReference>
<dbReference type="SUPFAM" id="SSF117281">
    <property type="entry name" value="Kelch motif"/>
    <property type="match status" value="1"/>
</dbReference>
<dbReference type="Gramene" id="fgenesh2_kg.7__1685__AT4G25710.1">
    <property type="protein sequence ID" value="fgenesh2_kg.7__1685__AT4G25710.1"/>
    <property type="gene ID" value="fgenesh2_kg.7__1685__AT4G25710.1"/>
</dbReference>
<organism evidence="4">
    <name type="scientific">Arabidopsis lyrata subsp. lyrata</name>
    <name type="common">Lyre-leaved rock-cress</name>
    <dbReference type="NCBI Taxonomy" id="81972"/>
    <lineage>
        <taxon>Eukaryota</taxon>
        <taxon>Viridiplantae</taxon>
        <taxon>Streptophyta</taxon>
        <taxon>Embryophyta</taxon>
        <taxon>Tracheophyta</taxon>
        <taxon>Spermatophyta</taxon>
        <taxon>Magnoliopsida</taxon>
        <taxon>eudicotyledons</taxon>
        <taxon>Gunneridae</taxon>
        <taxon>Pentapetalae</taxon>
        <taxon>rosids</taxon>
        <taxon>malvids</taxon>
        <taxon>Brassicales</taxon>
        <taxon>Brassicaceae</taxon>
        <taxon>Camelineae</taxon>
        <taxon>Arabidopsis</taxon>
    </lineage>
</organism>
<dbReference type="InterPro" id="IPR036047">
    <property type="entry name" value="F-box-like_dom_sf"/>
</dbReference>
<evidence type="ECO:0000256" key="1">
    <source>
        <dbReference type="SAM" id="MobiDB-lite"/>
    </source>
</evidence>
<dbReference type="InterPro" id="IPR057499">
    <property type="entry name" value="Kelch_FKB95"/>
</dbReference>
<dbReference type="PANTHER" id="PTHR24414:SF184">
    <property type="entry name" value="GALACTOSE OXIDASE_KELCH REPEAT SUPERFAMILY PROTEIN"/>
    <property type="match status" value="1"/>
</dbReference>
<dbReference type="HOGENOM" id="CLU_032521_1_2_1"/>
<dbReference type="eggNOG" id="KOG1072">
    <property type="taxonomic scope" value="Eukaryota"/>
</dbReference>
<dbReference type="SUPFAM" id="SSF81383">
    <property type="entry name" value="F-box domain"/>
    <property type="match status" value="1"/>
</dbReference>
<dbReference type="OrthoDB" id="1101378at2759"/>
<feature type="compositionally biased region" description="Basic residues" evidence="1">
    <location>
        <begin position="12"/>
        <end position="26"/>
    </location>
</feature>
<gene>
    <name evidence="3" type="ORF">ARALYDRAFT_492252</name>
</gene>
<sequence length="397" mass="44433">MERLISGDTTNKKRKTTSSSNKKRKTTPSTPESTPNPSLPDDLLLLIIARVPILFYPILSLVSKSFRSLLASPRLYKARSLLGRRESRLYVCINMYPYKNGPSWFTLCRKPDRTTSSNKEQDKSSGYVLARVPIPHSPLSQNNSLVAVGSDIYNIGVVRSCEASSSSVWILDCRSHTWRQAPSLPVELFSVTVSVLDQKIYVAGICLEDGSDSSTQNSLTVLDTKTQVSARVPIPCSVAQGKEIFLSTCVGGKVNLVTGREVVDYNPVEGSWEEVGETMCQFMFAECFCVVDNVLYSCAIDRVFRWYHAEVRTWRNLEGLVGLPELSPDAFVRLADYGGKLVVLWNRGYDRWKMLCCAEISLERRNTCEIWGKVEWFDHVLSVPGLVSLYNALSATL</sequence>
<feature type="region of interest" description="Disordered" evidence="1">
    <location>
        <begin position="1"/>
        <end position="36"/>
    </location>
</feature>
<dbReference type="InterPro" id="IPR050354">
    <property type="entry name" value="F-box/kelch-repeat_ARATH"/>
</dbReference>
<evidence type="ECO:0000259" key="2">
    <source>
        <dbReference type="SMART" id="SM00256"/>
    </source>
</evidence>
<dbReference type="STRING" id="81972.D7MFY0"/>
<dbReference type="PANTHER" id="PTHR24414">
    <property type="entry name" value="F-BOX/KELCH-REPEAT PROTEIN SKIP4"/>
    <property type="match status" value="1"/>
</dbReference>
<dbReference type="EMBL" id="GL348719">
    <property type="protein sequence ID" value="EFH43855.1"/>
    <property type="molecule type" value="Genomic_DNA"/>
</dbReference>
<dbReference type="Pfam" id="PF00646">
    <property type="entry name" value="F-box"/>
    <property type="match status" value="1"/>
</dbReference>
<dbReference type="InterPro" id="IPR015915">
    <property type="entry name" value="Kelch-typ_b-propeller"/>
</dbReference>
<reference evidence="4" key="1">
    <citation type="journal article" date="2011" name="Nat. Genet.">
        <title>The Arabidopsis lyrata genome sequence and the basis of rapid genome size change.</title>
        <authorList>
            <person name="Hu T.T."/>
            <person name="Pattyn P."/>
            <person name="Bakker E.G."/>
            <person name="Cao J."/>
            <person name="Cheng J.-F."/>
            <person name="Clark R.M."/>
            <person name="Fahlgren N."/>
            <person name="Fawcett J.A."/>
            <person name="Grimwood J."/>
            <person name="Gundlach H."/>
            <person name="Haberer G."/>
            <person name="Hollister J.D."/>
            <person name="Ossowski S."/>
            <person name="Ottilar R.P."/>
            <person name="Salamov A.A."/>
            <person name="Schneeberger K."/>
            <person name="Spannagl M."/>
            <person name="Wang X."/>
            <person name="Yang L."/>
            <person name="Nasrallah M.E."/>
            <person name="Bergelson J."/>
            <person name="Carrington J.C."/>
            <person name="Gaut B.S."/>
            <person name="Schmutz J."/>
            <person name="Mayer K.F.X."/>
            <person name="Van de Peer Y."/>
            <person name="Grigoriev I.V."/>
            <person name="Nordborg M."/>
            <person name="Weigel D."/>
            <person name="Guo Y.-L."/>
        </authorList>
    </citation>
    <scope>NUCLEOTIDE SEQUENCE [LARGE SCALE GENOMIC DNA]</scope>
    <source>
        <strain evidence="4">cv. MN47</strain>
    </source>
</reference>
<dbReference type="Proteomes" id="UP000008694">
    <property type="component" value="Unassembled WGS sequence"/>
</dbReference>
<dbReference type="AlphaFoldDB" id="D7MFY0"/>
<dbReference type="Pfam" id="PF25210">
    <property type="entry name" value="Kelch_FKB95"/>
    <property type="match status" value="1"/>
</dbReference>
<accession>D7MFY0</accession>
<dbReference type="Gene3D" id="2.120.10.80">
    <property type="entry name" value="Kelch-type beta propeller"/>
    <property type="match status" value="1"/>
</dbReference>
<name>D7MFY0_ARALL</name>
<evidence type="ECO:0000313" key="3">
    <source>
        <dbReference type="EMBL" id="EFH43855.1"/>
    </source>
</evidence>